<feature type="compositionally biased region" description="Low complexity" evidence="1">
    <location>
        <begin position="89"/>
        <end position="107"/>
    </location>
</feature>
<keyword evidence="3" id="KW-1185">Reference proteome</keyword>
<dbReference type="Proteomes" id="UP000245946">
    <property type="component" value="Unassembled WGS sequence"/>
</dbReference>
<accession>A0A316ZDR9</accession>
<organism evidence="2 3">
    <name type="scientific">Tilletiopsis washingtonensis</name>
    <dbReference type="NCBI Taxonomy" id="58919"/>
    <lineage>
        <taxon>Eukaryota</taxon>
        <taxon>Fungi</taxon>
        <taxon>Dikarya</taxon>
        <taxon>Basidiomycota</taxon>
        <taxon>Ustilaginomycotina</taxon>
        <taxon>Exobasidiomycetes</taxon>
        <taxon>Entylomatales</taxon>
        <taxon>Entylomatales incertae sedis</taxon>
        <taxon>Tilletiopsis</taxon>
    </lineage>
</organism>
<protein>
    <submittedName>
        <fullName evidence="2">Uncharacterized protein</fullName>
    </submittedName>
</protein>
<evidence type="ECO:0000313" key="2">
    <source>
        <dbReference type="EMBL" id="PWN99456.1"/>
    </source>
</evidence>
<feature type="region of interest" description="Disordered" evidence="1">
    <location>
        <begin position="1"/>
        <end position="28"/>
    </location>
</feature>
<name>A0A316ZDR9_9BASI</name>
<sequence length="122" mass="12716">MRVGSRARRPWERFSPRRSSCSSSRCRARSGCSVPVQSEIAEVTTAEAEAAQILSGDPAAVARARGGPGCEACRAAAAPSEAFSTQLPSASEANLSSQSSPSSTVRSYASSSDVAQRRPSPR</sequence>
<proteinExistence type="predicted"/>
<gene>
    <name evidence="2" type="ORF">FA09DRAFT_231869</name>
</gene>
<dbReference type="AlphaFoldDB" id="A0A316ZDR9"/>
<reference evidence="2 3" key="1">
    <citation type="journal article" date="2018" name="Mol. Biol. Evol.">
        <title>Broad Genomic Sampling Reveals a Smut Pathogenic Ancestry of the Fungal Clade Ustilaginomycotina.</title>
        <authorList>
            <person name="Kijpornyongpan T."/>
            <person name="Mondo S.J."/>
            <person name="Barry K."/>
            <person name="Sandor L."/>
            <person name="Lee J."/>
            <person name="Lipzen A."/>
            <person name="Pangilinan J."/>
            <person name="LaButti K."/>
            <person name="Hainaut M."/>
            <person name="Henrissat B."/>
            <person name="Grigoriev I.V."/>
            <person name="Spatafora J.W."/>
            <person name="Aime M.C."/>
        </authorList>
    </citation>
    <scope>NUCLEOTIDE SEQUENCE [LARGE SCALE GENOMIC DNA]</scope>
    <source>
        <strain evidence="2 3">MCA 4186</strain>
    </source>
</reference>
<feature type="region of interest" description="Disordered" evidence="1">
    <location>
        <begin position="81"/>
        <end position="122"/>
    </location>
</feature>
<evidence type="ECO:0000313" key="3">
    <source>
        <dbReference type="Proteomes" id="UP000245946"/>
    </source>
</evidence>
<dbReference type="RefSeq" id="XP_025599735.1">
    <property type="nucleotide sequence ID" value="XM_025739597.1"/>
</dbReference>
<dbReference type="EMBL" id="KZ819288">
    <property type="protein sequence ID" value="PWN99456.1"/>
    <property type="molecule type" value="Genomic_DNA"/>
</dbReference>
<feature type="compositionally biased region" description="Low complexity" evidence="1">
    <location>
        <begin position="17"/>
        <end position="28"/>
    </location>
</feature>
<dbReference type="GeneID" id="37267143"/>
<evidence type="ECO:0000256" key="1">
    <source>
        <dbReference type="SAM" id="MobiDB-lite"/>
    </source>
</evidence>